<evidence type="ECO:0000313" key="2">
    <source>
        <dbReference type="Proteomes" id="UP001061452"/>
    </source>
</evidence>
<reference evidence="1" key="1">
    <citation type="submission" date="2013-04" db="EMBL/GenBank/DDBJ databases">
        <title>The genome sequencing project of 58 acetic acid bacteria.</title>
        <authorList>
            <person name="Okamoto-Kainuma A."/>
            <person name="Ishikawa M."/>
            <person name="Umino S."/>
            <person name="Koizumi Y."/>
            <person name="Shiwa Y."/>
            <person name="Yoshikawa H."/>
            <person name="Matsutani M."/>
            <person name="Matsushita K."/>
        </authorList>
    </citation>
    <scope>NUCLEOTIDE SEQUENCE</scope>
    <source>
        <strain evidence="1">NRIC 0521</strain>
    </source>
</reference>
<gene>
    <name evidence="1" type="ORF">AA0521_2677</name>
</gene>
<organism evidence="1 2">
    <name type="scientific">Komagataeibacter intermedius NRIC 0521</name>
    <dbReference type="NCBI Taxonomy" id="1307934"/>
    <lineage>
        <taxon>Bacteria</taxon>
        <taxon>Pseudomonadati</taxon>
        <taxon>Pseudomonadota</taxon>
        <taxon>Alphaproteobacteria</taxon>
        <taxon>Acetobacterales</taxon>
        <taxon>Acetobacteraceae</taxon>
        <taxon>Komagataeibacter</taxon>
    </lineage>
</organism>
<name>A0ABQ0PLU2_9PROT</name>
<protein>
    <submittedName>
        <fullName evidence="1">Uncharacterized protein</fullName>
    </submittedName>
</protein>
<dbReference type="EMBL" id="BAQJ01000277">
    <property type="protein sequence ID" value="GBQ75485.1"/>
    <property type="molecule type" value="Genomic_DNA"/>
</dbReference>
<proteinExistence type="predicted"/>
<accession>A0ABQ0PLU2</accession>
<dbReference type="Proteomes" id="UP001061452">
    <property type="component" value="Unassembled WGS sequence"/>
</dbReference>
<sequence length="57" mass="6127">MKPPCLFLAGEFGFQLPGAFFKRAGMLGPVLQRNGVIPADLFKFTLQIRGGGKVVSC</sequence>
<comment type="caution">
    <text evidence="1">The sequence shown here is derived from an EMBL/GenBank/DDBJ whole genome shotgun (WGS) entry which is preliminary data.</text>
</comment>
<evidence type="ECO:0000313" key="1">
    <source>
        <dbReference type="EMBL" id="GBQ75485.1"/>
    </source>
</evidence>
<keyword evidence="2" id="KW-1185">Reference proteome</keyword>